<feature type="compositionally biased region" description="Basic and acidic residues" evidence="1">
    <location>
        <begin position="90"/>
        <end position="104"/>
    </location>
</feature>
<feature type="compositionally biased region" description="Basic residues" evidence="1">
    <location>
        <begin position="1"/>
        <end position="17"/>
    </location>
</feature>
<evidence type="ECO:0000313" key="3">
    <source>
        <dbReference type="Proteomes" id="UP001369815"/>
    </source>
</evidence>
<gene>
    <name evidence="2" type="ORF">Daesc_006387</name>
</gene>
<name>A0AAX6MI66_9PEZI</name>
<feature type="compositionally biased region" description="Basic and acidic residues" evidence="1">
    <location>
        <begin position="462"/>
        <end position="472"/>
    </location>
</feature>
<feature type="compositionally biased region" description="Acidic residues" evidence="1">
    <location>
        <begin position="475"/>
        <end position="489"/>
    </location>
</feature>
<keyword evidence="3" id="KW-1185">Reference proteome</keyword>
<proteinExistence type="predicted"/>
<dbReference type="AlphaFoldDB" id="A0AAX6MI66"/>
<comment type="caution">
    <text evidence="2">The sequence shown here is derived from an EMBL/GenBank/DDBJ whole genome shotgun (WGS) entry which is preliminary data.</text>
</comment>
<organism evidence="2 3">
    <name type="scientific">Daldinia eschscholtzii</name>
    <dbReference type="NCBI Taxonomy" id="292717"/>
    <lineage>
        <taxon>Eukaryota</taxon>
        <taxon>Fungi</taxon>
        <taxon>Dikarya</taxon>
        <taxon>Ascomycota</taxon>
        <taxon>Pezizomycotina</taxon>
        <taxon>Sordariomycetes</taxon>
        <taxon>Xylariomycetidae</taxon>
        <taxon>Xylariales</taxon>
        <taxon>Hypoxylaceae</taxon>
        <taxon>Daldinia</taxon>
    </lineage>
</organism>
<evidence type="ECO:0000313" key="2">
    <source>
        <dbReference type="EMBL" id="KAK6951862.1"/>
    </source>
</evidence>
<sequence length="489" mass="56272">MGPKKHVPSGKGKRTVTRKNVPSGNSVPKKRGSTAANRGATRAREAREERRLRREAEEIELPPHPDDELLVLPMTQRTTRKRSANTAYDDLERSKRPKILKDGSEKEVSRLFPWEEDRSLEQPSSHDALRLDFKRLSLTPIEAVGTLGRLPAEVRDEIMRYMLISPNDIAVFRGWTRVLHRIGPGLDLSILYTCRVLWLEGLRILYGENTFLYDIRDPPDYLDMTDRLKGRVYTKDKIPIDKYGNLMRNLKINVPFNRLNNLVVNNFCNAIKKFVPGNGLAKPAHLHTLTLKLPAVKVEKMGIKGWIENPREVPATKLFDHFTNTRELLMLLNVQYIRILATDSDANLYEYLIDLRCYYRQKQAQEDKDQALVHDAEGAEAYFQEQVEIAKRRVYMLKMAIEVLAASCPQEKDNMQSQPWKLIGREKKKRYVESMWMDDAVPSDYSGSLTPASSHGSGSPRARPEQTEEHLDSMMSEDDDELATSYEYE</sequence>
<evidence type="ECO:0000256" key="1">
    <source>
        <dbReference type="SAM" id="MobiDB-lite"/>
    </source>
</evidence>
<feature type="region of interest" description="Disordered" evidence="1">
    <location>
        <begin position="1"/>
        <end position="104"/>
    </location>
</feature>
<feature type="region of interest" description="Disordered" evidence="1">
    <location>
        <begin position="441"/>
        <end position="489"/>
    </location>
</feature>
<reference evidence="2 3" key="1">
    <citation type="journal article" date="2024" name="Front Chem Biol">
        <title>Unveiling the potential of Daldinia eschscholtzii MFLUCC 19-0629 through bioactivity and bioinformatics studies for enhanced sustainable agriculture production.</title>
        <authorList>
            <person name="Brooks S."/>
            <person name="Weaver J.A."/>
            <person name="Klomchit A."/>
            <person name="Alharthi S.A."/>
            <person name="Onlamun T."/>
            <person name="Nurani R."/>
            <person name="Vong T.K."/>
            <person name="Alberti F."/>
            <person name="Greco C."/>
        </authorList>
    </citation>
    <scope>NUCLEOTIDE SEQUENCE [LARGE SCALE GENOMIC DNA]</scope>
    <source>
        <strain evidence="2">MFLUCC 19-0629</strain>
    </source>
</reference>
<dbReference type="Proteomes" id="UP001369815">
    <property type="component" value="Unassembled WGS sequence"/>
</dbReference>
<feature type="compositionally biased region" description="Basic and acidic residues" evidence="1">
    <location>
        <begin position="42"/>
        <end position="67"/>
    </location>
</feature>
<feature type="compositionally biased region" description="Polar residues" evidence="1">
    <location>
        <begin position="445"/>
        <end position="457"/>
    </location>
</feature>
<accession>A0AAX6MI66</accession>
<dbReference type="EMBL" id="JBANMG010000006">
    <property type="protein sequence ID" value="KAK6951862.1"/>
    <property type="molecule type" value="Genomic_DNA"/>
</dbReference>
<protein>
    <submittedName>
        <fullName evidence="2">Uncharacterized protein</fullName>
    </submittedName>
</protein>